<dbReference type="CDD" id="cd00568">
    <property type="entry name" value="TPP_enzymes"/>
    <property type="match status" value="1"/>
</dbReference>
<name>A0A1B7M1B3_9MICC</name>
<dbReference type="STRING" id="1837282.A6F49_07680"/>
<comment type="caution">
    <text evidence="5">The sequence shown here is derived from an EMBL/GenBank/DDBJ whole genome shotgun (WGS) entry which is preliminary data.</text>
</comment>
<dbReference type="Gene3D" id="3.40.50.970">
    <property type="match status" value="2"/>
</dbReference>
<dbReference type="GO" id="GO:0005948">
    <property type="term" value="C:acetolactate synthase complex"/>
    <property type="evidence" value="ECO:0007669"/>
    <property type="project" value="TreeGrafter"/>
</dbReference>
<dbReference type="SUPFAM" id="SSF52467">
    <property type="entry name" value="DHS-like NAD/FAD-binding domain"/>
    <property type="match status" value="1"/>
</dbReference>
<dbReference type="GO" id="GO:0003984">
    <property type="term" value="F:acetolactate synthase activity"/>
    <property type="evidence" value="ECO:0007669"/>
    <property type="project" value="TreeGrafter"/>
</dbReference>
<dbReference type="InterPro" id="IPR029061">
    <property type="entry name" value="THDP-binding"/>
</dbReference>
<organism evidence="5 6">
    <name type="scientific">Enteractinococcus helveticum</name>
    <dbReference type="NCBI Taxonomy" id="1837282"/>
    <lineage>
        <taxon>Bacteria</taxon>
        <taxon>Bacillati</taxon>
        <taxon>Actinomycetota</taxon>
        <taxon>Actinomycetes</taxon>
        <taxon>Micrococcales</taxon>
        <taxon>Micrococcaceae</taxon>
    </lineage>
</organism>
<dbReference type="GO" id="GO:0009099">
    <property type="term" value="P:L-valine biosynthetic process"/>
    <property type="evidence" value="ECO:0007669"/>
    <property type="project" value="TreeGrafter"/>
</dbReference>
<evidence type="ECO:0000313" key="6">
    <source>
        <dbReference type="Proteomes" id="UP000078292"/>
    </source>
</evidence>
<evidence type="ECO:0000256" key="2">
    <source>
        <dbReference type="ARBA" id="ARBA00007812"/>
    </source>
</evidence>
<dbReference type="OrthoDB" id="4959782at2"/>
<sequence length="513" mass="55170">MAQVVYSTRLAQLCAATGVETVFIPEQLWNTRLSEAFEDAQGNIATADGITEIDFHVVRTGTPDGAVMAAAGYRHAGGPPAAVVLDASQDFLTTLDKIGQAVRDKLSMVIILVEPDERFNGINANWASLVTGIGAIAIPAGEAENASQAMVDVIEGLNKQLPSVLIIKPENLDAEITDEAEPEFAAPRTGAVPQTSQIVRAAKSLARARWPLVIAGRGARHAKSALVDLAKTTGALLATSAGAHGLFEEQDFNIGVLGRISTPTTAELARNADVIVSFGCALDDWTTRDGKLIGPNTLLIQVDTSPWAVGRFTPVSQSLIADAQAVATSLDLEINKLLAEPKVGYRTQETVEQLTTKYWNSRPIPEHQLREDTVDPRAFLDRLEEVLPEQRTVIVDQSAQAGYATSYLRVLDHRGYMFFPSGAVVAGMGASIARDDRMIVVVTDESGLMDALADFRTAVANLQRGALVVFQQEAPVVEMARYYGLPVHEVTSLDQLREDMFTSGVVVLAVQQQ</sequence>
<dbReference type="GO" id="GO:0050660">
    <property type="term" value="F:flavin adenine dinucleotide binding"/>
    <property type="evidence" value="ECO:0007669"/>
    <property type="project" value="TreeGrafter"/>
</dbReference>
<dbReference type="SUPFAM" id="SSF52518">
    <property type="entry name" value="Thiamin diphosphate-binding fold (THDP-binding)"/>
    <property type="match status" value="2"/>
</dbReference>
<dbReference type="PANTHER" id="PTHR18968:SF166">
    <property type="entry name" value="2-HYDROXYACYL-COA LYASE 2"/>
    <property type="match status" value="1"/>
</dbReference>
<protein>
    <recommendedName>
        <fullName evidence="7">Acetolactate synthase</fullName>
    </recommendedName>
</protein>
<dbReference type="InterPro" id="IPR045229">
    <property type="entry name" value="TPP_enz"/>
</dbReference>
<dbReference type="GO" id="GO:0000287">
    <property type="term" value="F:magnesium ion binding"/>
    <property type="evidence" value="ECO:0007669"/>
    <property type="project" value="InterPro"/>
</dbReference>
<evidence type="ECO:0000259" key="4">
    <source>
        <dbReference type="Pfam" id="PF02776"/>
    </source>
</evidence>
<proteinExistence type="inferred from homology"/>
<dbReference type="AlphaFoldDB" id="A0A1B7M1B3"/>
<comment type="similarity">
    <text evidence="2">Belongs to the TPP enzyme family.</text>
</comment>
<dbReference type="InterPro" id="IPR012000">
    <property type="entry name" value="Thiamin_PyroP_enz_cen_dom"/>
</dbReference>
<accession>A0A1B7M1B3</accession>
<feature type="domain" description="Thiamine pyrophosphate enzyme central" evidence="3">
    <location>
        <begin position="200"/>
        <end position="330"/>
    </location>
</feature>
<dbReference type="InterPro" id="IPR012001">
    <property type="entry name" value="Thiamin_PyroP_enz_TPP-bd_dom"/>
</dbReference>
<dbReference type="EMBL" id="LXEY01000014">
    <property type="protein sequence ID" value="OAV62163.1"/>
    <property type="molecule type" value="Genomic_DNA"/>
</dbReference>
<dbReference type="RefSeq" id="WP_043057187.1">
    <property type="nucleotide sequence ID" value="NZ_LXEY01000014.1"/>
</dbReference>
<evidence type="ECO:0000313" key="5">
    <source>
        <dbReference type="EMBL" id="OAV62163.1"/>
    </source>
</evidence>
<gene>
    <name evidence="5" type="ORF">A6F49_07680</name>
</gene>
<reference evidence="5 6" key="1">
    <citation type="submission" date="2016-04" db="EMBL/GenBank/DDBJ databases">
        <title>First whole genome shotgun sequence of the bacterium Enteractinococcus sp. strain UASWS1574.</title>
        <authorList>
            <person name="Crovadore J."/>
            <person name="Chablais R."/>
            <person name="Lefort F."/>
        </authorList>
    </citation>
    <scope>NUCLEOTIDE SEQUENCE [LARGE SCALE GENOMIC DNA]</scope>
    <source>
        <strain evidence="5 6">UASWS1574</strain>
    </source>
</reference>
<dbReference type="GO" id="GO:0009097">
    <property type="term" value="P:isoleucine biosynthetic process"/>
    <property type="evidence" value="ECO:0007669"/>
    <property type="project" value="TreeGrafter"/>
</dbReference>
<feature type="domain" description="Thiamine pyrophosphate enzyme N-terminal TPP-binding" evidence="4">
    <location>
        <begin position="8"/>
        <end position="121"/>
    </location>
</feature>
<evidence type="ECO:0000256" key="1">
    <source>
        <dbReference type="ARBA" id="ARBA00001964"/>
    </source>
</evidence>
<comment type="cofactor">
    <cofactor evidence="1">
        <name>thiamine diphosphate</name>
        <dbReference type="ChEBI" id="CHEBI:58937"/>
    </cofactor>
</comment>
<evidence type="ECO:0008006" key="7">
    <source>
        <dbReference type="Google" id="ProtNLM"/>
    </source>
</evidence>
<dbReference type="Gene3D" id="3.40.50.1220">
    <property type="entry name" value="TPP-binding domain"/>
    <property type="match status" value="1"/>
</dbReference>
<dbReference type="Pfam" id="PF02776">
    <property type="entry name" value="TPP_enzyme_N"/>
    <property type="match status" value="1"/>
</dbReference>
<dbReference type="Proteomes" id="UP000078292">
    <property type="component" value="Unassembled WGS sequence"/>
</dbReference>
<keyword evidence="6" id="KW-1185">Reference proteome</keyword>
<evidence type="ECO:0000259" key="3">
    <source>
        <dbReference type="Pfam" id="PF00205"/>
    </source>
</evidence>
<dbReference type="InterPro" id="IPR029035">
    <property type="entry name" value="DHS-like_NAD/FAD-binding_dom"/>
</dbReference>
<dbReference type="GO" id="GO:0030976">
    <property type="term" value="F:thiamine pyrophosphate binding"/>
    <property type="evidence" value="ECO:0007669"/>
    <property type="project" value="InterPro"/>
</dbReference>
<dbReference type="PANTHER" id="PTHR18968">
    <property type="entry name" value="THIAMINE PYROPHOSPHATE ENZYMES"/>
    <property type="match status" value="1"/>
</dbReference>
<dbReference type="Pfam" id="PF00205">
    <property type="entry name" value="TPP_enzyme_M"/>
    <property type="match status" value="1"/>
</dbReference>